<reference evidence="3" key="1">
    <citation type="submission" date="2016-06" db="EMBL/GenBank/DDBJ databases">
        <title>Parallel loss of symbiosis genes in relatives of nitrogen-fixing non-legume Parasponia.</title>
        <authorList>
            <person name="Van Velzen R."/>
            <person name="Holmer R."/>
            <person name="Bu F."/>
            <person name="Rutten L."/>
            <person name="Van Zeijl A."/>
            <person name="Liu W."/>
            <person name="Santuari L."/>
            <person name="Cao Q."/>
            <person name="Sharma T."/>
            <person name="Shen D."/>
            <person name="Roswanjaya Y."/>
            <person name="Wardhani T."/>
            <person name="Kalhor M.S."/>
            <person name="Jansen J."/>
            <person name="Van den Hoogen J."/>
            <person name="Gungor B."/>
            <person name="Hartog M."/>
            <person name="Hontelez J."/>
            <person name="Verver J."/>
            <person name="Yang W.-C."/>
            <person name="Schijlen E."/>
            <person name="Repin R."/>
            <person name="Schilthuizen M."/>
            <person name="Schranz E."/>
            <person name="Heidstra R."/>
            <person name="Miyata K."/>
            <person name="Fedorova E."/>
            <person name="Kohlen W."/>
            <person name="Bisseling T."/>
            <person name="Smit S."/>
            <person name="Geurts R."/>
        </authorList>
    </citation>
    <scope>NUCLEOTIDE SEQUENCE [LARGE SCALE GENOMIC DNA]</scope>
    <source>
        <strain evidence="3">cv. RG33-2</strain>
    </source>
</reference>
<sequence>MPKNPTSVKCPKTQPKSSDNKPPEGKTVNSALKLKKKRKNKRKREMTKKPQHYSSTVHNNNKGQFGQITQSRN</sequence>
<protein>
    <submittedName>
        <fullName evidence="2">Uncharacterized protein</fullName>
    </submittedName>
</protein>
<proteinExistence type="predicted"/>
<feature type="compositionally biased region" description="Polar residues" evidence="1">
    <location>
        <begin position="52"/>
        <end position="73"/>
    </location>
</feature>
<feature type="region of interest" description="Disordered" evidence="1">
    <location>
        <begin position="1"/>
        <end position="73"/>
    </location>
</feature>
<name>A0A2P5FHJ7_TREOI</name>
<feature type="compositionally biased region" description="Basic residues" evidence="1">
    <location>
        <begin position="33"/>
        <end position="51"/>
    </location>
</feature>
<dbReference type="InParanoid" id="A0A2P5FHJ7"/>
<evidence type="ECO:0000256" key="1">
    <source>
        <dbReference type="SAM" id="MobiDB-lite"/>
    </source>
</evidence>
<comment type="caution">
    <text evidence="2">The sequence shown here is derived from an EMBL/GenBank/DDBJ whole genome shotgun (WGS) entry which is preliminary data.</text>
</comment>
<gene>
    <name evidence="2" type="ORF">TorRG33x02_070230</name>
</gene>
<evidence type="ECO:0000313" key="2">
    <source>
        <dbReference type="EMBL" id="PON97267.1"/>
    </source>
</evidence>
<accession>A0A2P5FHJ7</accession>
<dbReference type="EMBL" id="JXTC01000033">
    <property type="protein sequence ID" value="PON97267.1"/>
    <property type="molecule type" value="Genomic_DNA"/>
</dbReference>
<dbReference type="AlphaFoldDB" id="A0A2P5FHJ7"/>
<dbReference type="Proteomes" id="UP000237000">
    <property type="component" value="Unassembled WGS sequence"/>
</dbReference>
<evidence type="ECO:0000313" key="3">
    <source>
        <dbReference type="Proteomes" id="UP000237000"/>
    </source>
</evidence>
<keyword evidence="3" id="KW-1185">Reference proteome</keyword>
<organism evidence="2 3">
    <name type="scientific">Trema orientale</name>
    <name type="common">Charcoal tree</name>
    <name type="synonym">Celtis orientalis</name>
    <dbReference type="NCBI Taxonomy" id="63057"/>
    <lineage>
        <taxon>Eukaryota</taxon>
        <taxon>Viridiplantae</taxon>
        <taxon>Streptophyta</taxon>
        <taxon>Embryophyta</taxon>
        <taxon>Tracheophyta</taxon>
        <taxon>Spermatophyta</taxon>
        <taxon>Magnoliopsida</taxon>
        <taxon>eudicotyledons</taxon>
        <taxon>Gunneridae</taxon>
        <taxon>Pentapetalae</taxon>
        <taxon>rosids</taxon>
        <taxon>fabids</taxon>
        <taxon>Rosales</taxon>
        <taxon>Cannabaceae</taxon>
        <taxon>Trema</taxon>
    </lineage>
</organism>